<dbReference type="OrthoDB" id="9799703at2"/>
<reference evidence="2 3" key="1">
    <citation type="submission" date="2019-03" db="EMBL/GenBank/DDBJ databases">
        <title>Draft genome sequences of novel Actinobacteria.</title>
        <authorList>
            <person name="Sahin N."/>
            <person name="Ay H."/>
            <person name="Saygin H."/>
        </authorList>
    </citation>
    <scope>NUCLEOTIDE SEQUENCE [LARGE SCALE GENOMIC DNA]</scope>
    <source>
        <strain evidence="2 3">JCM 13523</strain>
    </source>
</reference>
<gene>
    <name evidence="2" type="ORF">E1263_11205</name>
</gene>
<keyword evidence="2" id="KW-0540">Nuclease</keyword>
<dbReference type="RefSeq" id="WP_132167173.1">
    <property type="nucleotide sequence ID" value="NZ_SMKX01000025.1"/>
</dbReference>
<evidence type="ECO:0000313" key="2">
    <source>
        <dbReference type="EMBL" id="TDD60343.1"/>
    </source>
</evidence>
<dbReference type="SUPFAM" id="SSF52980">
    <property type="entry name" value="Restriction endonuclease-like"/>
    <property type="match status" value="1"/>
</dbReference>
<accession>A0A4R4ZNC8</accession>
<name>A0A4R4ZNC8_9ACTN</name>
<evidence type="ECO:0000259" key="1">
    <source>
        <dbReference type="Pfam" id="PF05685"/>
    </source>
</evidence>
<dbReference type="Proteomes" id="UP000295124">
    <property type="component" value="Unassembled WGS sequence"/>
</dbReference>
<keyword evidence="2" id="KW-0255">Endonuclease</keyword>
<dbReference type="GO" id="GO:0004519">
    <property type="term" value="F:endonuclease activity"/>
    <property type="evidence" value="ECO:0007669"/>
    <property type="project" value="UniProtKB-KW"/>
</dbReference>
<feature type="domain" description="Putative restriction endonuclease" evidence="1">
    <location>
        <begin position="16"/>
        <end position="100"/>
    </location>
</feature>
<comment type="caution">
    <text evidence="2">The sequence shown here is derived from an EMBL/GenBank/DDBJ whole genome shotgun (WGS) entry which is preliminary data.</text>
</comment>
<dbReference type="InterPro" id="IPR011335">
    <property type="entry name" value="Restrct_endonuc-II-like"/>
</dbReference>
<sequence>MSGRGPSKTSRQSLVVIDRAATATDNWRCPSAAVLLAVEIVSPHTQPQDRIIKPQLYAEAGIHHYWRLEPDGHPHLIASKLSKGRYRRTLTALGGVVSTIEAPYPIRLDPAALVRQ</sequence>
<protein>
    <submittedName>
        <fullName evidence="2">Uma2 family endonuclease</fullName>
    </submittedName>
</protein>
<dbReference type="CDD" id="cd06260">
    <property type="entry name" value="DUF820-like"/>
    <property type="match status" value="1"/>
</dbReference>
<keyword evidence="3" id="KW-1185">Reference proteome</keyword>
<keyword evidence="2" id="KW-0378">Hydrolase</keyword>
<dbReference type="Pfam" id="PF05685">
    <property type="entry name" value="Uma2"/>
    <property type="match status" value="1"/>
</dbReference>
<dbReference type="Gene3D" id="3.90.1570.10">
    <property type="entry name" value="tt1808, chain A"/>
    <property type="match status" value="1"/>
</dbReference>
<organism evidence="2 3">
    <name type="scientific">Kribbella antibiotica</name>
    <dbReference type="NCBI Taxonomy" id="190195"/>
    <lineage>
        <taxon>Bacteria</taxon>
        <taxon>Bacillati</taxon>
        <taxon>Actinomycetota</taxon>
        <taxon>Actinomycetes</taxon>
        <taxon>Propionibacteriales</taxon>
        <taxon>Kribbellaceae</taxon>
        <taxon>Kribbella</taxon>
    </lineage>
</organism>
<dbReference type="InterPro" id="IPR008538">
    <property type="entry name" value="Uma2"/>
</dbReference>
<dbReference type="EMBL" id="SMKX01000025">
    <property type="protein sequence ID" value="TDD60343.1"/>
    <property type="molecule type" value="Genomic_DNA"/>
</dbReference>
<proteinExistence type="predicted"/>
<dbReference type="AlphaFoldDB" id="A0A4R4ZNC8"/>
<dbReference type="InterPro" id="IPR012296">
    <property type="entry name" value="Nuclease_put_TT1808"/>
</dbReference>
<evidence type="ECO:0000313" key="3">
    <source>
        <dbReference type="Proteomes" id="UP000295124"/>
    </source>
</evidence>